<reference evidence="11" key="1">
    <citation type="submission" date="2024-03" db="EMBL/GenBank/DDBJ databases">
        <title>Human intestinal bacterial collection.</title>
        <authorList>
            <person name="Pauvert C."/>
            <person name="Hitch T.C.A."/>
            <person name="Clavel T."/>
        </authorList>
    </citation>
    <scope>NUCLEOTIDE SEQUENCE [LARGE SCALE GENOMIC DNA]</scope>
    <source>
        <strain evidence="11">CLA-AA-H89B</strain>
    </source>
</reference>
<keyword evidence="8" id="KW-0998">Cell outer membrane</keyword>
<sequence>MAKKRAEDAPPSLLWKDTFSDLMNLLLCFFVLLFSMSTVDADKFQELAASLASAFSVLPSGGSTIKSDGILVGSGASQLNELSDYYNNMGMNSEGDVELDKESNTVDEAYEKVQEEGLEQSEKMADTIQAALDMSNVDSSQVEITTTSQYVMLSLSSGILFDSGKADLKAEAISVVDKVADAVKIYDDNTISIEGHTDNVPQNTAQYPDNMVLSMYRAYSVYTYFVDTKGFNVNSISSTGRGEAVPVASNATAEGRAQNRRVEIKIYNMLNS</sequence>
<evidence type="ECO:0000256" key="7">
    <source>
        <dbReference type="ARBA" id="ARBA00023136"/>
    </source>
</evidence>
<keyword evidence="11" id="KW-0966">Cell projection</keyword>
<evidence type="ECO:0000256" key="6">
    <source>
        <dbReference type="ARBA" id="ARBA00022989"/>
    </source>
</evidence>
<gene>
    <name evidence="11" type="ORF">WMO37_02980</name>
</gene>
<comment type="similarity">
    <text evidence="3">Belongs to the MotB family.</text>
</comment>
<dbReference type="InterPro" id="IPR006664">
    <property type="entry name" value="OMP_bac"/>
</dbReference>
<evidence type="ECO:0000313" key="12">
    <source>
        <dbReference type="Proteomes" id="UP001546774"/>
    </source>
</evidence>
<name>A0ABV1H2S5_9FIRM</name>
<evidence type="ECO:0000256" key="4">
    <source>
        <dbReference type="ARBA" id="ARBA00022475"/>
    </source>
</evidence>
<proteinExistence type="inferred from homology"/>
<evidence type="ECO:0000313" key="11">
    <source>
        <dbReference type="EMBL" id="MEQ2553978.1"/>
    </source>
</evidence>
<dbReference type="Proteomes" id="UP001546774">
    <property type="component" value="Unassembled WGS sequence"/>
</dbReference>
<keyword evidence="6" id="KW-1133">Transmembrane helix</keyword>
<dbReference type="CDD" id="cd07185">
    <property type="entry name" value="OmpA_C-like"/>
    <property type="match status" value="1"/>
</dbReference>
<evidence type="ECO:0000259" key="10">
    <source>
        <dbReference type="PROSITE" id="PS51123"/>
    </source>
</evidence>
<dbReference type="Gene3D" id="3.30.1330.60">
    <property type="entry name" value="OmpA-like domain"/>
    <property type="match status" value="1"/>
</dbReference>
<evidence type="ECO:0000256" key="1">
    <source>
        <dbReference type="ARBA" id="ARBA00004162"/>
    </source>
</evidence>
<evidence type="ECO:0000256" key="2">
    <source>
        <dbReference type="ARBA" id="ARBA00004442"/>
    </source>
</evidence>
<keyword evidence="5" id="KW-0812">Transmembrane</keyword>
<feature type="domain" description="OmpA-like" evidence="10">
    <location>
        <begin position="148"/>
        <end position="270"/>
    </location>
</feature>
<evidence type="ECO:0000256" key="5">
    <source>
        <dbReference type="ARBA" id="ARBA00022692"/>
    </source>
</evidence>
<dbReference type="Pfam" id="PF00691">
    <property type="entry name" value="OmpA"/>
    <property type="match status" value="1"/>
</dbReference>
<dbReference type="InterPro" id="IPR025713">
    <property type="entry name" value="MotB-like_N_dom"/>
</dbReference>
<comment type="subcellular location">
    <subcellularLocation>
        <location evidence="1">Cell membrane</location>
        <topology evidence="1">Single-pass membrane protein</topology>
    </subcellularLocation>
    <subcellularLocation>
        <location evidence="2">Cell outer membrane</location>
    </subcellularLocation>
</comment>
<accession>A0ABV1H2S5</accession>
<dbReference type="InterPro" id="IPR006665">
    <property type="entry name" value="OmpA-like"/>
</dbReference>
<keyword evidence="11" id="KW-0969">Cilium</keyword>
<dbReference type="InterPro" id="IPR050330">
    <property type="entry name" value="Bact_OuterMem_StrucFunc"/>
</dbReference>
<keyword evidence="11" id="KW-0282">Flagellum</keyword>
<keyword evidence="4" id="KW-1003">Cell membrane</keyword>
<dbReference type="PROSITE" id="PS51123">
    <property type="entry name" value="OMPA_2"/>
    <property type="match status" value="1"/>
</dbReference>
<dbReference type="SUPFAM" id="SSF103088">
    <property type="entry name" value="OmpA-like"/>
    <property type="match status" value="1"/>
</dbReference>
<organism evidence="11 12">
    <name type="scientific">Lachnospira intestinalis</name>
    <dbReference type="NCBI Taxonomy" id="3133158"/>
    <lineage>
        <taxon>Bacteria</taxon>
        <taxon>Bacillati</taxon>
        <taxon>Bacillota</taxon>
        <taxon>Clostridia</taxon>
        <taxon>Lachnospirales</taxon>
        <taxon>Lachnospiraceae</taxon>
        <taxon>Lachnospira</taxon>
    </lineage>
</organism>
<dbReference type="EMBL" id="JBBMFS010000002">
    <property type="protein sequence ID" value="MEQ2553978.1"/>
    <property type="molecule type" value="Genomic_DNA"/>
</dbReference>
<dbReference type="Pfam" id="PF13677">
    <property type="entry name" value="MotB_plug"/>
    <property type="match status" value="1"/>
</dbReference>
<evidence type="ECO:0000256" key="3">
    <source>
        <dbReference type="ARBA" id="ARBA00008914"/>
    </source>
</evidence>
<dbReference type="InterPro" id="IPR036737">
    <property type="entry name" value="OmpA-like_sf"/>
</dbReference>
<evidence type="ECO:0000256" key="9">
    <source>
        <dbReference type="PROSITE-ProRule" id="PRU00473"/>
    </source>
</evidence>
<dbReference type="PRINTS" id="PR01021">
    <property type="entry name" value="OMPADOMAIN"/>
</dbReference>
<evidence type="ECO:0000256" key="8">
    <source>
        <dbReference type="ARBA" id="ARBA00023237"/>
    </source>
</evidence>
<dbReference type="PANTHER" id="PTHR30329:SF21">
    <property type="entry name" value="LIPOPROTEIN YIAD-RELATED"/>
    <property type="match status" value="1"/>
</dbReference>
<keyword evidence="7 9" id="KW-0472">Membrane</keyword>
<dbReference type="PANTHER" id="PTHR30329">
    <property type="entry name" value="STATOR ELEMENT OF FLAGELLAR MOTOR COMPLEX"/>
    <property type="match status" value="1"/>
</dbReference>
<protein>
    <submittedName>
        <fullName evidence="11">Flagellar motor protein MotB</fullName>
    </submittedName>
</protein>
<keyword evidence="12" id="KW-1185">Reference proteome</keyword>
<comment type="caution">
    <text evidence="11">The sequence shown here is derived from an EMBL/GenBank/DDBJ whole genome shotgun (WGS) entry which is preliminary data.</text>
</comment>